<keyword evidence="2" id="KW-1185">Reference proteome</keyword>
<dbReference type="Pfam" id="PF04827">
    <property type="entry name" value="Plant_tran"/>
    <property type="match status" value="1"/>
</dbReference>
<feature type="non-terminal residue" evidence="1">
    <location>
        <position position="56"/>
    </location>
</feature>
<dbReference type="GO" id="GO:0005840">
    <property type="term" value="C:ribosome"/>
    <property type="evidence" value="ECO:0007669"/>
    <property type="project" value="UniProtKB-KW"/>
</dbReference>
<sequence length="56" mass="6274">MIYGFGMPFFGCPGTLSDINVLDRSPVFDGVEQGNTPKVDFFGNQRPYNMAYYLAD</sequence>
<reference evidence="1 2" key="1">
    <citation type="journal article" date="2018" name="Front. Plant Sci.">
        <title>Red Clover (Trifolium pratense) and Zigzag Clover (T. medium) - A Picture of Genomic Similarities and Differences.</title>
        <authorList>
            <person name="Dluhosova J."/>
            <person name="Istvanek J."/>
            <person name="Nedelnik J."/>
            <person name="Repkova J."/>
        </authorList>
    </citation>
    <scope>NUCLEOTIDE SEQUENCE [LARGE SCALE GENOMIC DNA]</scope>
    <source>
        <strain evidence="2">cv. 10/8</strain>
        <tissue evidence="1">Leaf</tissue>
    </source>
</reference>
<organism evidence="1 2">
    <name type="scientific">Trifolium medium</name>
    <dbReference type="NCBI Taxonomy" id="97028"/>
    <lineage>
        <taxon>Eukaryota</taxon>
        <taxon>Viridiplantae</taxon>
        <taxon>Streptophyta</taxon>
        <taxon>Embryophyta</taxon>
        <taxon>Tracheophyta</taxon>
        <taxon>Spermatophyta</taxon>
        <taxon>Magnoliopsida</taxon>
        <taxon>eudicotyledons</taxon>
        <taxon>Gunneridae</taxon>
        <taxon>Pentapetalae</taxon>
        <taxon>rosids</taxon>
        <taxon>fabids</taxon>
        <taxon>Fabales</taxon>
        <taxon>Fabaceae</taxon>
        <taxon>Papilionoideae</taxon>
        <taxon>50 kb inversion clade</taxon>
        <taxon>NPAAA clade</taxon>
        <taxon>Hologalegina</taxon>
        <taxon>IRL clade</taxon>
        <taxon>Trifolieae</taxon>
        <taxon>Trifolium</taxon>
    </lineage>
</organism>
<accession>A0A392UYG8</accession>
<evidence type="ECO:0000313" key="1">
    <source>
        <dbReference type="EMBL" id="MCI80182.1"/>
    </source>
</evidence>
<keyword evidence="1" id="KW-0689">Ribosomal protein</keyword>
<keyword evidence="1" id="KW-0687">Ribonucleoprotein</keyword>
<evidence type="ECO:0000313" key="2">
    <source>
        <dbReference type="Proteomes" id="UP000265520"/>
    </source>
</evidence>
<dbReference type="EMBL" id="LXQA010989699">
    <property type="protein sequence ID" value="MCI80182.1"/>
    <property type="molecule type" value="Genomic_DNA"/>
</dbReference>
<protein>
    <submittedName>
        <fullName evidence="1">Ribosomal protein</fullName>
    </submittedName>
</protein>
<dbReference type="AlphaFoldDB" id="A0A392UYG8"/>
<proteinExistence type="predicted"/>
<name>A0A392UYG8_9FABA</name>
<dbReference type="Proteomes" id="UP000265520">
    <property type="component" value="Unassembled WGS sequence"/>
</dbReference>
<comment type="caution">
    <text evidence="1">The sequence shown here is derived from an EMBL/GenBank/DDBJ whole genome shotgun (WGS) entry which is preliminary data.</text>
</comment>
<dbReference type="InterPro" id="IPR006912">
    <property type="entry name" value="Harbinger_derived_prot"/>
</dbReference>